<sequence>MLRTSSSSAARSVRATPRARWPTATRAWAAPRPPLSSASSSSSAWLPEYTWRTSRPSPRRAGATAARQDGGAGRRLRGAAGHKGRRPRVQAPPPTPPPASPASPRWPRSSSSRRRKPWCAPPPTTASSTPSSSSLTCTRAAARRRSRATARRRNDGVITRGGQPGCRAGARTRLQAVRLGGAAHRTQRPEDFF</sequence>
<feature type="compositionally biased region" description="Low complexity" evidence="1">
    <location>
        <begin position="125"/>
        <end position="140"/>
    </location>
</feature>
<dbReference type="EMBL" id="MU630208">
    <property type="protein sequence ID" value="KAJ1254272.1"/>
    <property type="molecule type" value="Genomic_DNA"/>
</dbReference>
<evidence type="ECO:0000256" key="1">
    <source>
        <dbReference type="SAM" id="MobiDB-lite"/>
    </source>
</evidence>
<keyword evidence="3" id="KW-1185">Reference proteome</keyword>
<dbReference type="AlphaFoldDB" id="A0A9W7X926"/>
<protein>
    <submittedName>
        <fullName evidence="2">Uncharacterized protein</fullName>
    </submittedName>
</protein>
<evidence type="ECO:0000313" key="2">
    <source>
        <dbReference type="EMBL" id="KAJ1254272.1"/>
    </source>
</evidence>
<dbReference type="Proteomes" id="UP001164776">
    <property type="component" value="Unassembled WGS sequence"/>
</dbReference>
<feature type="compositionally biased region" description="Low complexity" evidence="1">
    <location>
        <begin position="59"/>
        <end position="69"/>
    </location>
</feature>
<organism evidence="2 3">
    <name type="scientific">Paspalum vaginatum</name>
    <name type="common">seashore paspalum</name>
    <dbReference type="NCBI Taxonomy" id="158149"/>
    <lineage>
        <taxon>Eukaryota</taxon>
        <taxon>Viridiplantae</taxon>
        <taxon>Streptophyta</taxon>
        <taxon>Embryophyta</taxon>
        <taxon>Tracheophyta</taxon>
        <taxon>Spermatophyta</taxon>
        <taxon>Magnoliopsida</taxon>
        <taxon>Liliopsida</taxon>
        <taxon>Poales</taxon>
        <taxon>Poaceae</taxon>
        <taxon>PACMAD clade</taxon>
        <taxon>Panicoideae</taxon>
        <taxon>Andropogonodae</taxon>
        <taxon>Paspaleae</taxon>
        <taxon>Paspalinae</taxon>
        <taxon>Paspalum</taxon>
    </lineage>
</organism>
<feature type="region of interest" description="Disordered" evidence="1">
    <location>
        <begin position="1"/>
        <end position="167"/>
    </location>
</feature>
<accession>A0A9W7X926</accession>
<comment type="caution">
    <text evidence="2">The sequence shown here is derived from an EMBL/GenBank/DDBJ whole genome shotgun (WGS) entry which is preliminary data.</text>
</comment>
<proteinExistence type="predicted"/>
<reference evidence="2 3" key="1">
    <citation type="submission" date="2022-10" db="EMBL/GenBank/DDBJ databases">
        <title>WGS assembly of Paspalum vaginatum 540-79.</title>
        <authorList>
            <person name="Sun G."/>
            <person name="Wase N."/>
            <person name="Shu S."/>
            <person name="Jenkins J."/>
            <person name="Zhou B."/>
            <person name="Torres-Rodriguez J."/>
            <person name="Chen C."/>
            <person name="Sandor L."/>
            <person name="Plott C."/>
            <person name="Yoshinga Y."/>
            <person name="Daum C."/>
            <person name="Qi P."/>
            <person name="Barry K."/>
            <person name="Lipzen A."/>
            <person name="Berry L."/>
            <person name="Pedersen C."/>
            <person name="Gottilla T."/>
            <person name="Foltz A."/>
            <person name="Yu H."/>
            <person name="O'Malley R."/>
            <person name="Zhang C."/>
            <person name="Devos K."/>
            <person name="Sigmon B."/>
            <person name="Yu B."/>
            <person name="Obata T."/>
            <person name="Schmutz J."/>
            <person name="Schnable J."/>
        </authorList>
    </citation>
    <scope>NUCLEOTIDE SEQUENCE [LARGE SCALE GENOMIC DNA]</scope>
    <source>
        <strain evidence="3">cv. 540-79</strain>
    </source>
</reference>
<feature type="compositionally biased region" description="Basic residues" evidence="1">
    <location>
        <begin position="74"/>
        <end position="88"/>
    </location>
</feature>
<gene>
    <name evidence="2" type="ORF">BS78_K095700</name>
</gene>
<feature type="compositionally biased region" description="Basic residues" evidence="1">
    <location>
        <begin position="141"/>
        <end position="151"/>
    </location>
</feature>
<evidence type="ECO:0000313" key="3">
    <source>
        <dbReference type="Proteomes" id="UP001164776"/>
    </source>
</evidence>
<feature type="compositionally biased region" description="Low complexity" evidence="1">
    <location>
        <begin position="1"/>
        <end position="47"/>
    </location>
</feature>
<name>A0A9W7X926_9POAL</name>
<feature type="compositionally biased region" description="Pro residues" evidence="1">
    <location>
        <begin position="90"/>
        <end position="101"/>
    </location>
</feature>